<sequence>MKLNIVPARTGIQWVKSGVQTFLKQPLALAGLFFMYMAAVLVVSQVPVLGPLLAGMLVPAATLGLMAATAEAAKGRFPMPSVLISAFRAGRQQARAMLVLGLLYTGGSLLATLIGSLLVGAGPVPAPPAAGAEATPQIDGRTLFILALHTPLLLVFWHAPALVHWHGVPPVKSLFFSAVACFRNFGALLIYGITWLGLFLGVGFVLSSIGLMFGGLAVARSVMMPTVLLLVAMFSTSMYFTFRDSFLATDDNDEPGPPAGETT</sequence>
<dbReference type="RefSeq" id="WP_145895242.1">
    <property type="nucleotide sequence ID" value="NZ_VOBQ01000018.1"/>
</dbReference>
<dbReference type="InterPro" id="IPR047798">
    <property type="entry name" value="BPSS1780-like"/>
</dbReference>
<name>A0A562ZK47_9BURK</name>
<feature type="transmembrane region" description="Helical" evidence="1">
    <location>
        <begin position="226"/>
        <end position="242"/>
    </location>
</feature>
<reference evidence="2 3" key="1">
    <citation type="submission" date="2019-07" db="EMBL/GenBank/DDBJ databases">
        <title>Caenimonas sedimenti sp. nov., isolated from activated sludge.</title>
        <authorList>
            <person name="Xu J."/>
        </authorList>
    </citation>
    <scope>NUCLEOTIDE SEQUENCE [LARGE SCALE GENOMIC DNA]</scope>
    <source>
        <strain evidence="2 3">HX-9-20</strain>
    </source>
</reference>
<feature type="transmembrane region" description="Helical" evidence="1">
    <location>
        <begin position="94"/>
        <end position="122"/>
    </location>
</feature>
<protein>
    <recommendedName>
        <fullName evidence="4">DUF2189 domain-containing protein</fullName>
    </recommendedName>
</protein>
<keyword evidence="3" id="KW-1185">Reference proteome</keyword>
<feature type="transmembrane region" description="Helical" evidence="1">
    <location>
        <begin position="142"/>
        <end position="162"/>
    </location>
</feature>
<dbReference type="EMBL" id="VOBQ01000018">
    <property type="protein sequence ID" value="TWO68696.1"/>
    <property type="molecule type" value="Genomic_DNA"/>
</dbReference>
<evidence type="ECO:0008006" key="4">
    <source>
        <dbReference type="Google" id="ProtNLM"/>
    </source>
</evidence>
<proteinExistence type="predicted"/>
<comment type="caution">
    <text evidence="2">The sequence shown here is derived from an EMBL/GenBank/DDBJ whole genome shotgun (WGS) entry which is preliminary data.</text>
</comment>
<organism evidence="2 3">
    <name type="scientific">Caenimonas sedimenti</name>
    <dbReference type="NCBI Taxonomy" id="2596921"/>
    <lineage>
        <taxon>Bacteria</taxon>
        <taxon>Pseudomonadati</taxon>
        <taxon>Pseudomonadota</taxon>
        <taxon>Betaproteobacteria</taxon>
        <taxon>Burkholderiales</taxon>
        <taxon>Comamonadaceae</taxon>
        <taxon>Caenimonas</taxon>
    </lineage>
</organism>
<dbReference type="NCBIfam" id="NF041043">
    <property type="entry name" value="BPSS1780_fam"/>
    <property type="match status" value="1"/>
</dbReference>
<dbReference type="OrthoDB" id="5298483at2"/>
<dbReference type="Proteomes" id="UP000318199">
    <property type="component" value="Unassembled WGS sequence"/>
</dbReference>
<accession>A0A562ZK47</accession>
<keyword evidence="1" id="KW-0812">Transmembrane</keyword>
<keyword evidence="1" id="KW-1133">Transmembrane helix</keyword>
<dbReference type="AlphaFoldDB" id="A0A562ZK47"/>
<feature type="transmembrane region" description="Helical" evidence="1">
    <location>
        <begin position="52"/>
        <end position="73"/>
    </location>
</feature>
<feature type="transmembrane region" description="Helical" evidence="1">
    <location>
        <begin position="26"/>
        <end position="46"/>
    </location>
</feature>
<gene>
    <name evidence="2" type="ORF">FN976_22115</name>
</gene>
<keyword evidence="1" id="KW-0472">Membrane</keyword>
<evidence type="ECO:0000256" key="1">
    <source>
        <dbReference type="SAM" id="Phobius"/>
    </source>
</evidence>
<evidence type="ECO:0000313" key="2">
    <source>
        <dbReference type="EMBL" id="TWO68696.1"/>
    </source>
</evidence>
<evidence type="ECO:0000313" key="3">
    <source>
        <dbReference type="Proteomes" id="UP000318199"/>
    </source>
</evidence>